<evidence type="ECO:0000313" key="4">
    <source>
        <dbReference type="Proteomes" id="UP000316621"/>
    </source>
</evidence>
<feature type="region of interest" description="Disordered" evidence="1">
    <location>
        <begin position="1"/>
        <end position="99"/>
    </location>
</feature>
<feature type="compositionally biased region" description="Acidic residues" evidence="1">
    <location>
        <begin position="933"/>
        <end position="942"/>
    </location>
</feature>
<proteinExistence type="predicted"/>
<dbReference type="PANTHER" id="PTHR37745">
    <property type="entry name" value="EXPRESSED PROTEIN"/>
    <property type="match status" value="1"/>
</dbReference>
<feature type="compositionally biased region" description="Polar residues" evidence="1">
    <location>
        <begin position="88"/>
        <end position="99"/>
    </location>
</feature>
<keyword evidence="2" id="KW-0812">Transmembrane</keyword>
<gene>
    <name evidence="3" type="ORF">C5167_048681</name>
</gene>
<feature type="region of interest" description="Disordered" evidence="1">
    <location>
        <begin position="932"/>
        <end position="964"/>
    </location>
</feature>
<dbReference type="PANTHER" id="PTHR37745:SF1">
    <property type="entry name" value="EXPRESSED PROTEIN"/>
    <property type="match status" value="1"/>
</dbReference>
<reference evidence="3 4" key="1">
    <citation type="journal article" date="2018" name="Science">
        <title>The opium poppy genome and morphinan production.</title>
        <authorList>
            <person name="Guo L."/>
            <person name="Winzer T."/>
            <person name="Yang X."/>
            <person name="Li Y."/>
            <person name="Ning Z."/>
            <person name="He Z."/>
            <person name="Teodor R."/>
            <person name="Lu Y."/>
            <person name="Bowser T.A."/>
            <person name="Graham I.A."/>
            <person name="Ye K."/>
        </authorList>
    </citation>
    <scope>NUCLEOTIDE SEQUENCE [LARGE SCALE GENOMIC DNA]</scope>
    <source>
        <strain evidence="4">cv. HN1</strain>
        <tissue evidence="3">Leaves</tissue>
    </source>
</reference>
<name>A0A4Y7KLI6_PAPSO</name>
<organism evidence="3 4">
    <name type="scientific">Papaver somniferum</name>
    <name type="common">Opium poppy</name>
    <dbReference type="NCBI Taxonomy" id="3469"/>
    <lineage>
        <taxon>Eukaryota</taxon>
        <taxon>Viridiplantae</taxon>
        <taxon>Streptophyta</taxon>
        <taxon>Embryophyta</taxon>
        <taxon>Tracheophyta</taxon>
        <taxon>Spermatophyta</taxon>
        <taxon>Magnoliopsida</taxon>
        <taxon>Ranunculales</taxon>
        <taxon>Papaveraceae</taxon>
        <taxon>Papaveroideae</taxon>
        <taxon>Papaver</taxon>
    </lineage>
</organism>
<dbReference type="EMBL" id="CM010722">
    <property type="protein sequence ID" value="RZC73200.1"/>
    <property type="molecule type" value="Genomic_DNA"/>
</dbReference>
<keyword evidence="2" id="KW-1133">Transmembrane helix</keyword>
<evidence type="ECO:0000256" key="1">
    <source>
        <dbReference type="SAM" id="MobiDB-lite"/>
    </source>
</evidence>
<dbReference type="Proteomes" id="UP000316621">
    <property type="component" value="Chromosome 8"/>
</dbReference>
<feature type="compositionally biased region" description="Polar residues" evidence="1">
    <location>
        <begin position="524"/>
        <end position="535"/>
    </location>
</feature>
<feature type="compositionally biased region" description="Polar residues" evidence="1">
    <location>
        <begin position="1"/>
        <end position="30"/>
    </location>
</feature>
<accession>A0A4Y7KLI6</accession>
<sequence>MNPKNDNPQNLLLHQQNPNPVIPESEQQQQHHQKPLIHFQNLLEEEKQDSPIQSISDIVAFRDEDEEEVDESGGGSPSSSDIDDSSSQHQNQGIITSSTIVPSELRTTPVYINTEPHISSQFYTFNRDSYALMVQCILERRLATTDEIQKATPRSVLKIWRSVRKYRNEDTAYLTAWKRIQDKLNAHIDAHGNQVLYFKNNAQHYVSHVNQWQDIVMTYHSDGDLKHLGLKETIDRIKQIWTVGAKFYGIPESFIRVFVSSCLVCNGPSGSSGKNKRCRFEYTETFEIQAKEVPQRLQQLAVKHKVVLCIRQKYIRYKPFMAEVKDYACHREGHPSTKKSKLLKREPYASKRCGCGFRIRAIAPIENYKEKDKTFVYQDEGMAVFKLYVVHSGHEPGPLDGNARIVHRVVGHKGVEMLMDQEIVYGMNEDMETVAFGLMGKDDGDLQLSVMLKVQELKAEDALLDGKVGKYPQELLGPLSHELSDIINRLRSILKDLDEDEEEVDESGGGSPSSSDIDDSSSSQHQNQGIITSSTIVPSELRTTPVYINTEPHISSQFYTFNRDSYALMVQCILERRLATTDENQKATPRSVLKSWRSVWKDRNEDTAYLTAWKRIQDKLNAHIDAHGNQVLYFKNNAQQYVSHVNQWQDIVMTYHSDGDLKHLGLKETIDRIKQIRTVGAKFYGIPESFIRVCVSSCLVCNGPSGSTGKNKRRRFEYTETFELPAKEVPQRLQQLAVKHKVVLCIRQKYIMYKPFMAEVKDYACHKAGQSSTKKSKLLKREPYASKRCGCGFRIRAIVPIENYKEKDKTFVYQDEGMAVFKLYVVHSGHEPGPLDGNARIVHRVVGHKGVEMLMDQEIVYGMNEDMETVAFGLMGKDDGDLQLSVMLKVQELKAEAALLDGKVGKYPQELLGPLSQELSDIINRLQSIGKDLDEDEEEVDESGGGSPSSSDIDDSSSSQHQNQGIITSSTIVPSELRTTPVLCLKAGGSVWKDRNEDTAYLTAWKRIQDKLNAHIDAHGNQVLYFKNNAQQYVSHDQTDNGLSGLSFMEFPSLLLGFVLVRALFAMVLRVLLGKIKDVVRVY</sequence>
<feature type="transmembrane region" description="Helical" evidence="2">
    <location>
        <begin position="1054"/>
        <end position="1073"/>
    </location>
</feature>
<keyword evidence="2" id="KW-0472">Membrane</keyword>
<protein>
    <submittedName>
        <fullName evidence="3">Uncharacterized protein</fullName>
    </submittedName>
</protein>
<evidence type="ECO:0000313" key="3">
    <source>
        <dbReference type="EMBL" id="RZC73200.1"/>
    </source>
</evidence>
<evidence type="ECO:0000256" key="2">
    <source>
        <dbReference type="SAM" id="Phobius"/>
    </source>
</evidence>
<feature type="compositionally biased region" description="Low complexity" evidence="1">
    <location>
        <begin position="948"/>
        <end position="959"/>
    </location>
</feature>
<feature type="region of interest" description="Disordered" evidence="1">
    <location>
        <begin position="498"/>
        <end position="535"/>
    </location>
</feature>
<dbReference type="Gramene" id="RZC73200">
    <property type="protein sequence ID" value="RZC73200"/>
    <property type="gene ID" value="C5167_048681"/>
</dbReference>
<dbReference type="AlphaFoldDB" id="A0A4Y7KLI6"/>
<keyword evidence="4" id="KW-1185">Reference proteome</keyword>
<feature type="compositionally biased region" description="Low complexity" evidence="1">
    <location>
        <begin position="512"/>
        <end position="523"/>
    </location>
</feature>